<sequence>MYLYTVNVVNKDHCLSNNQVLIQSSEDFHHDNLEDNVESIYCVAGDWDLKTSTLKAISVKDGQLD</sequence>
<evidence type="ECO:0000313" key="2">
    <source>
        <dbReference type="Proteomes" id="UP000053573"/>
    </source>
</evidence>
<reference evidence="2" key="1">
    <citation type="journal article" date="2015" name="PLoS Genet.">
        <title>The dynamic genome and transcriptome of the human fungal pathogen Blastomyces and close relative Emmonsia.</title>
        <authorList>
            <person name="Munoz J.F."/>
            <person name="Gauthier G.M."/>
            <person name="Desjardins C.A."/>
            <person name="Gallo J.E."/>
            <person name="Holder J."/>
            <person name="Sullivan T.D."/>
            <person name="Marty A.J."/>
            <person name="Carmen J.C."/>
            <person name="Chen Z."/>
            <person name="Ding L."/>
            <person name="Gujja S."/>
            <person name="Magrini V."/>
            <person name="Misas E."/>
            <person name="Mitreva M."/>
            <person name="Priest M."/>
            <person name="Saif S."/>
            <person name="Whiston E.A."/>
            <person name="Young S."/>
            <person name="Zeng Q."/>
            <person name="Goldman W.E."/>
            <person name="Mardis E.R."/>
            <person name="Taylor J.W."/>
            <person name="McEwen J.G."/>
            <person name="Clay O.K."/>
            <person name="Klein B.S."/>
            <person name="Cuomo C.A."/>
        </authorList>
    </citation>
    <scope>NUCLEOTIDE SEQUENCE [LARGE SCALE GENOMIC DNA]</scope>
    <source>
        <strain evidence="2">UAMH 139</strain>
    </source>
</reference>
<organism evidence="1 2">
    <name type="scientific">Blastomyces silverae</name>
    <dbReference type="NCBI Taxonomy" id="2060906"/>
    <lineage>
        <taxon>Eukaryota</taxon>
        <taxon>Fungi</taxon>
        <taxon>Dikarya</taxon>
        <taxon>Ascomycota</taxon>
        <taxon>Pezizomycotina</taxon>
        <taxon>Eurotiomycetes</taxon>
        <taxon>Eurotiomycetidae</taxon>
        <taxon>Onygenales</taxon>
        <taxon>Ajellomycetaceae</taxon>
        <taxon>Blastomyces</taxon>
    </lineage>
</organism>
<dbReference type="Proteomes" id="UP000053573">
    <property type="component" value="Unassembled WGS sequence"/>
</dbReference>
<proteinExistence type="predicted"/>
<dbReference type="AlphaFoldDB" id="A0A0H1BSU4"/>
<accession>A0A0H1BSU4</accession>
<comment type="caution">
    <text evidence="1">The sequence shown here is derived from an EMBL/GenBank/DDBJ whole genome shotgun (WGS) entry which is preliminary data.</text>
</comment>
<evidence type="ECO:0000313" key="1">
    <source>
        <dbReference type="EMBL" id="KLJ12221.1"/>
    </source>
</evidence>
<name>A0A0H1BSU4_9EURO</name>
<gene>
    <name evidence="1" type="ORF">EMPG_12718</name>
</gene>
<dbReference type="EMBL" id="LDEV01001083">
    <property type="protein sequence ID" value="KLJ12221.1"/>
    <property type="molecule type" value="Genomic_DNA"/>
</dbReference>
<protein>
    <submittedName>
        <fullName evidence="1">Uncharacterized protein</fullName>
    </submittedName>
</protein>
<keyword evidence="2" id="KW-1185">Reference proteome</keyword>